<sequence length="788" mass="89327">MSLSPLLVETYQRYKRDTNTFVTWLATTAKGVRNVDQLLFGITPNIQHGKGRLKGKERTKAKAHEKPSSAGIVTVPLSSFETLATVVASAGVIMPTHIWQILSGAIAARKECAAFYQGQESAFTNSTRLGLSSDDEGHQYFIRLLEEVKNILAPSAPKVGPKKAPMEEAKASPNSNIFSSLDPGYISDSEEVPSKKSSVRQSPLTPTYELQQPSKDTAEIAFAIFCVLKDMTDVRLFVHGTWREYKKGKVNLVTAAYTMNIAIEIFQRVNAAFLADFPDFDDHEKVDQEFVKVRSFTTREPPAILSSTTEAKHMEKLVSFLLAWSGFFHPEVPVHQQHYDRLLHGICEVQKKRKAYTWVVFALQTFIDMHRELGPEVGRGFEDLKDTFAWLTDIFEDTLELCEREPRFNDERMVKELRKNITHMQDILKESELDDETMDWEGGNLNFRGKGFFYKNHPMLCGWLMQEHLQSLHTLGVQLASWDNNIVSMMHIYNAGQQAGFLKKEMKWADMEYLINRHGEDYVFVVNRQGKQRVQGIRNRDLSPLQTLSIFKDAMKDDEFPIRFDMFTLYKTCHHLFSALQTIILQSPADNPLGKSLFETAEGTPGNSAYFMITMAERPDWRMPILKAWHVVQETIDKTNVVASAPHPAYARSLLSPDQVFGGPNSPEHPGKWNNSTEQDNITHLVAVPYHGGAHNLYIYQARKHYSKRLEQIVKTEASNRAVADLSAAFTFHHAIPPKPAIPYKLEAFIHNPVKEYHSAMLQAFRCSLGREGPEDDDGGGLAVEINV</sequence>
<accession>A0A6A6TRG9</accession>
<evidence type="ECO:0000313" key="3">
    <source>
        <dbReference type="EMBL" id="KAF2661533.1"/>
    </source>
</evidence>
<dbReference type="PANTHER" id="PTHR38795:SF1">
    <property type="entry name" value="DUF6604 DOMAIN-CONTAINING PROTEIN"/>
    <property type="match status" value="1"/>
</dbReference>
<dbReference type="PANTHER" id="PTHR38795">
    <property type="entry name" value="DUF6604 DOMAIN-CONTAINING PROTEIN"/>
    <property type="match status" value="1"/>
</dbReference>
<organism evidence="3 4">
    <name type="scientific">Lophiostoma macrostomum CBS 122681</name>
    <dbReference type="NCBI Taxonomy" id="1314788"/>
    <lineage>
        <taxon>Eukaryota</taxon>
        <taxon>Fungi</taxon>
        <taxon>Dikarya</taxon>
        <taxon>Ascomycota</taxon>
        <taxon>Pezizomycotina</taxon>
        <taxon>Dothideomycetes</taxon>
        <taxon>Pleosporomycetidae</taxon>
        <taxon>Pleosporales</taxon>
        <taxon>Lophiostomataceae</taxon>
        <taxon>Lophiostoma</taxon>
    </lineage>
</organism>
<gene>
    <name evidence="3" type="ORF">K491DRAFT_647330</name>
</gene>
<evidence type="ECO:0000313" key="4">
    <source>
        <dbReference type="Proteomes" id="UP000799324"/>
    </source>
</evidence>
<dbReference type="AlphaFoldDB" id="A0A6A6TRG9"/>
<keyword evidence="4" id="KW-1185">Reference proteome</keyword>
<dbReference type="EMBL" id="MU004293">
    <property type="protein sequence ID" value="KAF2661533.1"/>
    <property type="molecule type" value="Genomic_DNA"/>
</dbReference>
<feature type="domain" description="DUF6604" evidence="2">
    <location>
        <begin position="12"/>
        <end position="273"/>
    </location>
</feature>
<protein>
    <recommendedName>
        <fullName evidence="2">DUF6604 domain-containing protein</fullName>
    </recommendedName>
</protein>
<dbReference type="Pfam" id="PF20253">
    <property type="entry name" value="DUF6604"/>
    <property type="match status" value="1"/>
</dbReference>
<feature type="region of interest" description="Disordered" evidence="1">
    <location>
        <begin position="156"/>
        <end position="210"/>
    </location>
</feature>
<reference evidence="3" key="1">
    <citation type="journal article" date="2020" name="Stud. Mycol.">
        <title>101 Dothideomycetes genomes: a test case for predicting lifestyles and emergence of pathogens.</title>
        <authorList>
            <person name="Haridas S."/>
            <person name="Albert R."/>
            <person name="Binder M."/>
            <person name="Bloem J."/>
            <person name="Labutti K."/>
            <person name="Salamov A."/>
            <person name="Andreopoulos B."/>
            <person name="Baker S."/>
            <person name="Barry K."/>
            <person name="Bills G."/>
            <person name="Bluhm B."/>
            <person name="Cannon C."/>
            <person name="Castanera R."/>
            <person name="Culley D."/>
            <person name="Daum C."/>
            <person name="Ezra D."/>
            <person name="Gonzalez J."/>
            <person name="Henrissat B."/>
            <person name="Kuo A."/>
            <person name="Liang C."/>
            <person name="Lipzen A."/>
            <person name="Lutzoni F."/>
            <person name="Magnuson J."/>
            <person name="Mondo S."/>
            <person name="Nolan M."/>
            <person name="Ohm R."/>
            <person name="Pangilinan J."/>
            <person name="Park H.-J."/>
            <person name="Ramirez L."/>
            <person name="Alfaro M."/>
            <person name="Sun H."/>
            <person name="Tritt A."/>
            <person name="Yoshinaga Y."/>
            <person name="Zwiers L.-H."/>
            <person name="Turgeon B."/>
            <person name="Goodwin S."/>
            <person name="Spatafora J."/>
            <person name="Crous P."/>
            <person name="Grigoriev I."/>
        </authorList>
    </citation>
    <scope>NUCLEOTIDE SEQUENCE</scope>
    <source>
        <strain evidence="3">CBS 122681</strain>
    </source>
</reference>
<dbReference type="Proteomes" id="UP000799324">
    <property type="component" value="Unassembled WGS sequence"/>
</dbReference>
<proteinExistence type="predicted"/>
<evidence type="ECO:0000259" key="2">
    <source>
        <dbReference type="Pfam" id="PF20253"/>
    </source>
</evidence>
<dbReference type="InterPro" id="IPR046539">
    <property type="entry name" value="DUF6604"/>
</dbReference>
<evidence type="ECO:0000256" key="1">
    <source>
        <dbReference type="SAM" id="MobiDB-lite"/>
    </source>
</evidence>
<name>A0A6A6TRG9_9PLEO</name>
<feature type="compositionally biased region" description="Polar residues" evidence="1">
    <location>
        <begin position="195"/>
        <end position="210"/>
    </location>
</feature>
<dbReference type="OrthoDB" id="3640263at2759"/>